<protein>
    <submittedName>
        <fullName evidence="4">GvpL/GvpF family gas vesicle protein</fullName>
    </submittedName>
</protein>
<organism evidence="4 5">
    <name type="scientific">Halobacillus shinanisalinarum</name>
    <dbReference type="NCBI Taxonomy" id="2932258"/>
    <lineage>
        <taxon>Bacteria</taxon>
        <taxon>Bacillati</taxon>
        <taxon>Bacillota</taxon>
        <taxon>Bacilli</taxon>
        <taxon>Bacillales</taxon>
        <taxon>Bacillaceae</taxon>
        <taxon>Halobacillus</taxon>
    </lineage>
</organism>
<evidence type="ECO:0000256" key="1">
    <source>
        <dbReference type="ARBA" id="ARBA00022987"/>
    </source>
</evidence>
<dbReference type="PANTHER" id="PTHR36852">
    <property type="entry name" value="PROTEIN GVPL 2"/>
    <property type="match status" value="1"/>
</dbReference>
<evidence type="ECO:0000256" key="2">
    <source>
        <dbReference type="ARBA" id="ARBA00035108"/>
    </source>
</evidence>
<dbReference type="Proteomes" id="UP000831880">
    <property type="component" value="Chromosome"/>
</dbReference>
<comment type="subcellular location">
    <subcellularLocation>
        <location evidence="2">Gas vesicle</location>
    </subcellularLocation>
</comment>
<dbReference type="PANTHER" id="PTHR36852:SF1">
    <property type="entry name" value="PROTEIN GVPL 2"/>
    <property type="match status" value="1"/>
</dbReference>
<keyword evidence="5" id="KW-1185">Reference proteome</keyword>
<proteinExistence type="inferred from homology"/>
<sequence>MDKKIYLYGLIPAAEADQQPLPSIKGFDGEGSLYTLSINDKIIAVVCDLDPNDYAEETIEQKINNDLEWLQKKAFHHHETLTLLYKNYTVIPLKFCTIYNSEESLQQSIESNEDKVESSFKLLQGNEEWNLKIYCDEDQLKQQVSQNNAAIEEKRNEIKELPPGRQFFERKKIDHLIEKELEKEKTRICDHVHEQLKAYSVHADVKKNWGKDVTGLKENMSWNSVYLLPVAEVESFLEEIESQEKELDGSGLRLEASGPWPAYHFSSFS</sequence>
<gene>
    <name evidence="4" type="ORF">MUO14_18455</name>
</gene>
<evidence type="ECO:0000256" key="3">
    <source>
        <dbReference type="ARBA" id="ARBA00035643"/>
    </source>
</evidence>
<evidence type="ECO:0000313" key="5">
    <source>
        <dbReference type="Proteomes" id="UP000831880"/>
    </source>
</evidence>
<keyword evidence="1" id="KW-0304">Gas vesicle</keyword>
<accession>A0ABY4GWK5</accession>
<name>A0ABY4GWK5_9BACI</name>
<dbReference type="RefSeq" id="WP_244752033.1">
    <property type="nucleotide sequence ID" value="NZ_CP095074.1"/>
</dbReference>
<reference evidence="4 5" key="1">
    <citation type="submission" date="2022-04" db="EMBL/GenBank/DDBJ databases">
        <title>Halobacillus sp. isolated from saltern.</title>
        <authorList>
            <person name="Won M."/>
            <person name="Lee C.-M."/>
            <person name="Woen H.-Y."/>
            <person name="Kwon S.-W."/>
        </authorList>
    </citation>
    <scope>NUCLEOTIDE SEQUENCE [LARGE SCALE GENOMIC DNA]</scope>
    <source>
        <strain evidence="4 5">SSTM10-2</strain>
    </source>
</reference>
<dbReference type="Pfam" id="PF06386">
    <property type="entry name" value="GvpL_GvpF"/>
    <property type="match status" value="1"/>
</dbReference>
<dbReference type="InterPro" id="IPR009430">
    <property type="entry name" value="GvpL/GvpF"/>
</dbReference>
<dbReference type="EMBL" id="CP095074">
    <property type="protein sequence ID" value="UOQ92424.1"/>
    <property type="molecule type" value="Genomic_DNA"/>
</dbReference>
<evidence type="ECO:0000313" key="4">
    <source>
        <dbReference type="EMBL" id="UOQ92424.1"/>
    </source>
</evidence>
<comment type="similarity">
    <text evidence="3">Belongs to the gas vesicle GvpF/GvpL family.</text>
</comment>